<name>A0ABS4FUQ7_9BACL</name>
<evidence type="ECO:0000313" key="1">
    <source>
        <dbReference type="EMBL" id="MBP1906304.1"/>
    </source>
</evidence>
<dbReference type="EMBL" id="JAGGKG010000014">
    <property type="protein sequence ID" value="MBP1906304.1"/>
    <property type="molecule type" value="Genomic_DNA"/>
</dbReference>
<reference evidence="1 2" key="1">
    <citation type="submission" date="2021-03" db="EMBL/GenBank/DDBJ databases">
        <title>Genomic Encyclopedia of Type Strains, Phase IV (KMG-IV): sequencing the most valuable type-strain genomes for metagenomic binning, comparative biology and taxonomic classification.</title>
        <authorList>
            <person name="Goeker M."/>
        </authorList>
    </citation>
    <scope>NUCLEOTIDE SEQUENCE [LARGE SCALE GENOMIC DNA]</scope>
    <source>
        <strain evidence="1 2">DSM 14349</strain>
    </source>
</reference>
<evidence type="ECO:0008006" key="3">
    <source>
        <dbReference type="Google" id="ProtNLM"/>
    </source>
</evidence>
<comment type="caution">
    <text evidence="1">The sequence shown here is derived from an EMBL/GenBank/DDBJ whole genome shotgun (WGS) entry which is preliminary data.</text>
</comment>
<dbReference type="RefSeq" id="WP_210089900.1">
    <property type="nucleotide sequence ID" value="NZ_JAGGKG010000014.1"/>
</dbReference>
<keyword evidence="2" id="KW-1185">Reference proteome</keyword>
<accession>A0ABS4FUQ7</accession>
<dbReference type="Proteomes" id="UP001519272">
    <property type="component" value="Unassembled WGS sequence"/>
</dbReference>
<gene>
    <name evidence="1" type="ORF">J2Z32_002953</name>
</gene>
<organism evidence="1 2">
    <name type="scientific">Paenibacillus turicensis</name>
    <dbReference type="NCBI Taxonomy" id="160487"/>
    <lineage>
        <taxon>Bacteria</taxon>
        <taxon>Bacillati</taxon>
        <taxon>Bacillota</taxon>
        <taxon>Bacilli</taxon>
        <taxon>Bacillales</taxon>
        <taxon>Paenibacillaceae</taxon>
        <taxon>Paenibacillus</taxon>
    </lineage>
</organism>
<protein>
    <recommendedName>
        <fullName evidence="3">DUF4238 domain-containing protein</fullName>
    </recommendedName>
</protein>
<sequence>MDIEKLFIKGIKIDDRFSYKSLYNDDRGAVHKDSYKFLLSEAISKGIITVEKYLIAEDVREELFHINESSKGLQYTLVQCLKAYHNESDYIIAPLIYLLKRLDPDFTVVTNEKLEIRSDVIDAEISPRIDGKNATPRLFFPKENIAIAVTNDDIENLGDILAVKDAKVYILGTDDRSNIIYAYKVNRASEFFEVAEGYKERAIMKLLNKVRENEI</sequence>
<proteinExistence type="predicted"/>
<evidence type="ECO:0000313" key="2">
    <source>
        <dbReference type="Proteomes" id="UP001519272"/>
    </source>
</evidence>